<evidence type="ECO:0000313" key="7">
    <source>
        <dbReference type="EMBL" id="RPB14184.1"/>
    </source>
</evidence>
<evidence type="ECO:0000256" key="5">
    <source>
        <dbReference type="ARBA" id="ARBA00023242"/>
    </source>
</evidence>
<feature type="compositionally biased region" description="Basic and acidic residues" evidence="6">
    <location>
        <begin position="147"/>
        <end position="161"/>
    </location>
</feature>
<evidence type="ECO:0000256" key="3">
    <source>
        <dbReference type="ARBA" id="ARBA00023015"/>
    </source>
</evidence>
<feature type="region of interest" description="Disordered" evidence="6">
    <location>
        <begin position="66"/>
        <end position="85"/>
    </location>
</feature>
<dbReference type="InterPro" id="IPR019340">
    <property type="entry name" value="Histone_AcTrfase_su3"/>
</dbReference>
<keyword evidence="8" id="KW-1185">Reference proteome</keyword>
<dbReference type="PANTHER" id="PTHR13556">
    <property type="entry name" value="TRANSCRIPTIONAL ADAPTER 3-RELATED"/>
    <property type="match status" value="1"/>
</dbReference>
<reference evidence="7 8" key="1">
    <citation type="journal article" date="2018" name="Nat. Ecol. Evol.">
        <title>Pezizomycetes genomes reveal the molecular basis of ectomycorrhizal truffle lifestyle.</title>
        <authorList>
            <person name="Murat C."/>
            <person name="Payen T."/>
            <person name="Noel B."/>
            <person name="Kuo A."/>
            <person name="Morin E."/>
            <person name="Chen J."/>
            <person name="Kohler A."/>
            <person name="Krizsan K."/>
            <person name="Balestrini R."/>
            <person name="Da Silva C."/>
            <person name="Montanini B."/>
            <person name="Hainaut M."/>
            <person name="Levati E."/>
            <person name="Barry K.W."/>
            <person name="Belfiori B."/>
            <person name="Cichocki N."/>
            <person name="Clum A."/>
            <person name="Dockter R.B."/>
            <person name="Fauchery L."/>
            <person name="Guy J."/>
            <person name="Iotti M."/>
            <person name="Le Tacon F."/>
            <person name="Lindquist E.A."/>
            <person name="Lipzen A."/>
            <person name="Malagnac F."/>
            <person name="Mello A."/>
            <person name="Molinier V."/>
            <person name="Miyauchi S."/>
            <person name="Poulain J."/>
            <person name="Riccioni C."/>
            <person name="Rubini A."/>
            <person name="Sitrit Y."/>
            <person name="Splivallo R."/>
            <person name="Traeger S."/>
            <person name="Wang M."/>
            <person name="Zifcakova L."/>
            <person name="Wipf D."/>
            <person name="Zambonelli A."/>
            <person name="Paolocci F."/>
            <person name="Nowrousian M."/>
            <person name="Ottonello S."/>
            <person name="Baldrian P."/>
            <person name="Spatafora J.W."/>
            <person name="Henrissat B."/>
            <person name="Nagy L.G."/>
            <person name="Aury J.M."/>
            <person name="Wincker P."/>
            <person name="Grigoriev I.V."/>
            <person name="Bonfante P."/>
            <person name="Martin F.M."/>
        </authorList>
    </citation>
    <scope>NUCLEOTIDE SEQUENCE [LARGE SCALE GENOMIC DNA]</scope>
    <source>
        <strain evidence="7 8">CCBAS932</strain>
    </source>
</reference>
<feature type="region of interest" description="Disordered" evidence="6">
    <location>
        <begin position="217"/>
        <end position="255"/>
    </location>
</feature>
<dbReference type="Pfam" id="PF10198">
    <property type="entry name" value="Ada3"/>
    <property type="match status" value="1"/>
</dbReference>
<dbReference type="STRING" id="1392247.A0A3N4KUD3"/>
<evidence type="ECO:0000256" key="1">
    <source>
        <dbReference type="ARBA" id="ARBA00004123"/>
    </source>
</evidence>
<feature type="compositionally biased region" description="Basic and acidic residues" evidence="6">
    <location>
        <begin position="117"/>
        <end position="135"/>
    </location>
</feature>
<dbReference type="OrthoDB" id="1232at2759"/>
<dbReference type="Proteomes" id="UP000277580">
    <property type="component" value="Unassembled WGS sequence"/>
</dbReference>
<comment type="subcellular location">
    <subcellularLocation>
        <location evidence="1">Nucleus</location>
    </subcellularLocation>
</comment>
<evidence type="ECO:0008006" key="9">
    <source>
        <dbReference type="Google" id="ProtNLM"/>
    </source>
</evidence>
<feature type="compositionally biased region" description="Polar residues" evidence="6">
    <location>
        <begin position="430"/>
        <end position="444"/>
    </location>
</feature>
<evidence type="ECO:0000256" key="6">
    <source>
        <dbReference type="SAM" id="MobiDB-lite"/>
    </source>
</evidence>
<feature type="region of interest" description="Disordered" evidence="6">
    <location>
        <begin position="1"/>
        <end position="46"/>
    </location>
</feature>
<dbReference type="InParanoid" id="A0A3N4KUD3"/>
<dbReference type="AlphaFoldDB" id="A0A3N4KUD3"/>
<dbReference type="EMBL" id="ML119119">
    <property type="protein sequence ID" value="RPB14184.1"/>
    <property type="molecule type" value="Genomic_DNA"/>
</dbReference>
<feature type="compositionally biased region" description="Polar residues" evidence="6">
    <location>
        <begin position="30"/>
        <end position="46"/>
    </location>
</feature>
<accession>A0A3N4KUD3</accession>
<dbReference type="PANTHER" id="PTHR13556:SF2">
    <property type="entry name" value="TRANSCRIPTIONAL ADAPTER 3"/>
    <property type="match status" value="1"/>
</dbReference>
<organism evidence="7 8">
    <name type="scientific">Morchella conica CCBAS932</name>
    <dbReference type="NCBI Taxonomy" id="1392247"/>
    <lineage>
        <taxon>Eukaryota</taxon>
        <taxon>Fungi</taxon>
        <taxon>Dikarya</taxon>
        <taxon>Ascomycota</taxon>
        <taxon>Pezizomycotina</taxon>
        <taxon>Pezizomycetes</taxon>
        <taxon>Pezizales</taxon>
        <taxon>Morchellaceae</taxon>
        <taxon>Morchella</taxon>
    </lineage>
</organism>
<protein>
    <recommendedName>
        <fullName evidence="9">Histone acetyltransferases subunit 3-domain-containing protein</fullName>
    </recommendedName>
</protein>
<feature type="region of interest" description="Disordered" evidence="6">
    <location>
        <begin position="418"/>
        <end position="453"/>
    </location>
</feature>
<feature type="compositionally biased region" description="Low complexity" evidence="6">
    <location>
        <begin position="66"/>
        <end position="84"/>
    </location>
</feature>
<dbReference type="GO" id="GO:0006357">
    <property type="term" value="P:regulation of transcription by RNA polymerase II"/>
    <property type="evidence" value="ECO:0007669"/>
    <property type="project" value="TreeGrafter"/>
</dbReference>
<dbReference type="FunCoup" id="A0A3N4KUD3">
    <property type="interactions" value="344"/>
</dbReference>
<gene>
    <name evidence="7" type="ORF">P167DRAFT_484895</name>
</gene>
<feature type="region of interest" description="Disordered" evidence="6">
    <location>
        <begin position="117"/>
        <end position="191"/>
    </location>
</feature>
<feature type="compositionally biased region" description="Low complexity" evidence="6">
    <location>
        <begin position="226"/>
        <end position="236"/>
    </location>
</feature>
<name>A0A3N4KUD3_9PEZI</name>
<feature type="region of interest" description="Disordered" evidence="6">
    <location>
        <begin position="370"/>
        <end position="392"/>
    </location>
</feature>
<dbReference type="GO" id="GO:0005634">
    <property type="term" value="C:nucleus"/>
    <property type="evidence" value="ECO:0007669"/>
    <property type="project" value="UniProtKB-SubCell"/>
</dbReference>
<feature type="compositionally biased region" description="Basic residues" evidence="6">
    <location>
        <begin position="1"/>
        <end position="12"/>
    </location>
</feature>
<keyword evidence="4" id="KW-0804">Transcription</keyword>
<evidence type="ECO:0000256" key="4">
    <source>
        <dbReference type="ARBA" id="ARBA00023163"/>
    </source>
</evidence>
<sequence length="627" mass="69503">MSGKGGKGKGKTRGGGPGGASSQRRSRSRNTTPASTSAFSEITHLSTEAIGNLRVNYDEVLEKYVNNSSSDSSSIPTSTNLSSLRSELLTLDSNAKGRGRVCNKSLRDLSSKIEQKKIEEKERQEKMELEQEQQERKRKAAEDEEEREKKAERDKVKEDKDRKRKEKKSGDGKRPLAVGAHQATDQGPSDIKGHFIWAGCDFVSTTMLTCVDAPLEKRKKHKGESPSRTSTSPSKSRTSDAEHQPAPAPPFTVLETLDDDPTIYEIPTSTEGWPYEKKAKAFSVTRFPTVDLTDLGPGDPPDEDFSKAKPSNQVAMNTFNTYIDPYFRPFSEEDLGFLRERGDRVTPYIMPTLGQHYSEVWAAEDGGFASPAPSSNKNPNVPKGSSDALSDDVLEKEEISCGPLLSRIMAAMIPEEGTVDSAPEPETPTHDSAPSAPSATTMPEATQPGWKVPTGKSDYYTLEERLQKEMQYIGLLGTNSEPDWKAREDDDVSAKLRELQKQLRDQSLINGARKARIAEHLKEQLAHQEYATILDDLDKQVEQAYSKRTRNMKATKKKKSAPNGVGVAQARIGIGEAARTLMERRKKWMSSIGPVFDENITRLPTESIFQSMEELLEKEKEGAAEDE</sequence>
<keyword evidence="5" id="KW-0539">Nucleus</keyword>
<comment type="similarity">
    <text evidence="2">Belongs to the NGG1 family.</text>
</comment>
<proteinExistence type="inferred from homology"/>
<dbReference type="GO" id="GO:0003713">
    <property type="term" value="F:transcription coactivator activity"/>
    <property type="evidence" value="ECO:0007669"/>
    <property type="project" value="TreeGrafter"/>
</dbReference>
<dbReference type="GO" id="GO:0000124">
    <property type="term" value="C:SAGA complex"/>
    <property type="evidence" value="ECO:0007669"/>
    <property type="project" value="TreeGrafter"/>
</dbReference>
<evidence type="ECO:0000256" key="2">
    <source>
        <dbReference type="ARBA" id="ARBA00005330"/>
    </source>
</evidence>
<keyword evidence="3" id="KW-0805">Transcription regulation</keyword>
<evidence type="ECO:0000313" key="8">
    <source>
        <dbReference type="Proteomes" id="UP000277580"/>
    </source>
</evidence>